<reference evidence="1" key="2">
    <citation type="journal article" date="2021" name="Genome Biol. Evol.">
        <title>Developing a high-quality reference genome for a parasitic bivalve with doubly uniparental inheritance (Bivalvia: Unionida).</title>
        <authorList>
            <person name="Smith C.H."/>
        </authorList>
    </citation>
    <scope>NUCLEOTIDE SEQUENCE</scope>
    <source>
        <strain evidence="1">CHS0354</strain>
        <tissue evidence="1">Mantle</tissue>
    </source>
</reference>
<organism evidence="1 2">
    <name type="scientific">Potamilus streckersoni</name>
    <dbReference type="NCBI Taxonomy" id="2493646"/>
    <lineage>
        <taxon>Eukaryota</taxon>
        <taxon>Metazoa</taxon>
        <taxon>Spiralia</taxon>
        <taxon>Lophotrochozoa</taxon>
        <taxon>Mollusca</taxon>
        <taxon>Bivalvia</taxon>
        <taxon>Autobranchia</taxon>
        <taxon>Heteroconchia</taxon>
        <taxon>Palaeoheterodonta</taxon>
        <taxon>Unionida</taxon>
        <taxon>Unionoidea</taxon>
        <taxon>Unionidae</taxon>
        <taxon>Ambleminae</taxon>
        <taxon>Lampsilini</taxon>
        <taxon>Potamilus</taxon>
    </lineage>
</organism>
<comment type="caution">
    <text evidence="1">The sequence shown here is derived from an EMBL/GenBank/DDBJ whole genome shotgun (WGS) entry which is preliminary data.</text>
</comment>
<name>A0AAE0RRV4_9BIVA</name>
<keyword evidence="2" id="KW-1185">Reference proteome</keyword>
<evidence type="ECO:0000313" key="2">
    <source>
        <dbReference type="Proteomes" id="UP001195483"/>
    </source>
</evidence>
<dbReference type="Proteomes" id="UP001195483">
    <property type="component" value="Unassembled WGS sequence"/>
</dbReference>
<sequence length="130" mass="14556">MKHARKCSRYSTVDYGLLSEPTRKLSKHCSVDSCLPDTTKKLSKSGRVDVEPTHRHYKKNSKHSHSADGVCIPRIKVKTARRKSSITTLNSPSLSSRKPSLISLKQTGSSDVPSLDTIPFVSFVIWLLKY</sequence>
<reference evidence="1" key="3">
    <citation type="submission" date="2023-05" db="EMBL/GenBank/DDBJ databases">
        <authorList>
            <person name="Smith C.H."/>
        </authorList>
    </citation>
    <scope>NUCLEOTIDE SEQUENCE</scope>
    <source>
        <strain evidence="1">CHS0354</strain>
        <tissue evidence="1">Mantle</tissue>
    </source>
</reference>
<dbReference type="EMBL" id="JAEAOA010000944">
    <property type="protein sequence ID" value="KAK3578185.1"/>
    <property type="molecule type" value="Genomic_DNA"/>
</dbReference>
<evidence type="ECO:0000313" key="1">
    <source>
        <dbReference type="EMBL" id="KAK3578185.1"/>
    </source>
</evidence>
<protein>
    <submittedName>
        <fullName evidence="1">Uncharacterized protein</fullName>
    </submittedName>
</protein>
<reference evidence="1" key="1">
    <citation type="journal article" date="2021" name="Genome Biol. Evol.">
        <title>A High-Quality Reference Genome for a Parasitic Bivalve with Doubly Uniparental Inheritance (Bivalvia: Unionida).</title>
        <authorList>
            <person name="Smith C.H."/>
        </authorList>
    </citation>
    <scope>NUCLEOTIDE SEQUENCE</scope>
    <source>
        <strain evidence="1">CHS0354</strain>
    </source>
</reference>
<proteinExistence type="predicted"/>
<gene>
    <name evidence="1" type="ORF">CHS0354_015232</name>
</gene>
<dbReference type="AlphaFoldDB" id="A0AAE0RRV4"/>
<accession>A0AAE0RRV4</accession>